<proteinExistence type="predicted"/>
<dbReference type="Pfam" id="PF00226">
    <property type="entry name" value="DnaJ"/>
    <property type="match status" value="1"/>
</dbReference>
<evidence type="ECO:0000256" key="2">
    <source>
        <dbReference type="SAM" id="MobiDB-lite"/>
    </source>
</evidence>
<dbReference type="PRINTS" id="PR00625">
    <property type="entry name" value="JDOMAIN"/>
</dbReference>
<accession>A0A066ZS03</accession>
<sequence length="266" mass="30214">MVNSPFDVTKDYFAILGVHHLACDKTIKQAYRKMARRYHPDVSKIHNATQKFQEVSEAFEILTKHKDAYWKAYCRHSNRSSNTSSGYRKNTRHDTGNNNAGAQGDFWGYSQQARKPIRGKDKVITYPLTLRYAIRLLKIGYFYIPGLKIRMKFSRLAFQGKTFRIRNKGYPGLFGGENGDYLVKFSLKMTGLKWELKGSDLYGVIEVPEPLLASGSKIELESPVGPLKLVVPKNYSSKDYIKVENMGLPGDEIHSPGHLFAKLIAA</sequence>
<name>A0A066ZS03_HYDMR</name>
<feature type="compositionally biased region" description="Polar residues" evidence="2">
    <location>
        <begin position="79"/>
        <end position="88"/>
    </location>
</feature>
<dbReference type="Pfam" id="PF01556">
    <property type="entry name" value="DnaJ_C"/>
    <property type="match status" value="1"/>
</dbReference>
<dbReference type="CDD" id="cd06257">
    <property type="entry name" value="DnaJ"/>
    <property type="match status" value="1"/>
</dbReference>
<dbReference type="SUPFAM" id="SSF49493">
    <property type="entry name" value="HSP40/DnaJ peptide-binding domain"/>
    <property type="match status" value="1"/>
</dbReference>
<dbReference type="RefSeq" id="WP_029908793.1">
    <property type="nucleotide sequence ID" value="NZ_AP020335.1"/>
</dbReference>
<dbReference type="GO" id="GO:0051082">
    <property type="term" value="F:unfolded protein binding"/>
    <property type="evidence" value="ECO:0007669"/>
    <property type="project" value="InterPro"/>
</dbReference>
<dbReference type="PANTHER" id="PTHR43096">
    <property type="entry name" value="DNAJ HOMOLOG 1, MITOCHONDRIAL-RELATED"/>
    <property type="match status" value="1"/>
</dbReference>
<evidence type="ECO:0000313" key="4">
    <source>
        <dbReference type="EMBL" id="KDN95059.1"/>
    </source>
</evidence>
<keyword evidence="1" id="KW-0143">Chaperone</keyword>
<dbReference type="PANTHER" id="PTHR43096:SF52">
    <property type="entry name" value="DNAJ HOMOLOG 1, MITOCHONDRIAL-RELATED"/>
    <property type="match status" value="1"/>
</dbReference>
<dbReference type="SMART" id="SM00271">
    <property type="entry name" value="DnaJ"/>
    <property type="match status" value="1"/>
</dbReference>
<dbReference type="InterPro" id="IPR036869">
    <property type="entry name" value="J_dom_sf"/>
</dbReference>
<dbReference type="STRING" id="28885.EI16_01740"/>
<feature type="region of interest" description="Disordered" evidence="2">
    <location>
        <begin position="78"/>
        <end position="99"/>
    </location>
</feature>
<dbReference type="EMBL" id="JMIU01000001">
    <property type="protein sequence ID" value="KDN95059.1"/>
    <property type="molecule type" value="Genomic_DNA"/>
</dbReference>
<evidence type="ECO:0000259" key="3">
    <source>
        <dbReference type="PROSITE" id="PS50076"/>
    </source>
</evidence>
<dbReference type="InterPro" id="IPR002939">
    <property type="entry name" value="DnaJ_C"/>
</dbReference>
<comment type="caution">
    <text evidence="4">The sequence shown here is derived from an EMBL/GenBank/DDBJ whole genome shotgun (WGS) entry which is preliminary data.</text>
</comment>
<protein>
    <submittedName>
        <fullName evidence="4">Molecular chaperone DnaJ</fullName>
    </submittedName>
</protein>
<feature type="domain" description="J" evidence="3">
    <location>
        <begin position="11"/>
        <end position="77"/>
    </location>
</feature>
<dbReference type="AlphaFoldDB" id="A0A066ZS03"/>
<dbReference type="InterPro" id="IPR001623">
    <property type="entry name" value="DnaJ_domain"/>
</dbReference>
<evidence type="ECO:0000256" key="1">
    <source>
        <dbReference type="ARBA" id="ARBA00023186"/>
    </source>
</evidence>
<dbReference type="Proteomes" id="UP000027341">
    <property type="component" value="Unassembled WGS sequence"/>
</dbReference>
<evidence type="ECO:0000313" key="5">
    <source>
        <dbReference type="Proteomes" id="UP000027341"/>
    </source>
</evidence>
<dbReference type="Gene3D" id="1.10.287.110">
    <property type="entry name" value="DnaJ domain"/>
    <property type="match status" value="1"/>
</dbReference>
<reference evidence="4 5" key="1">
    <citation type="submission" date="2014-04" db="EMBL/GenBank/DDBJ databases">
        <title>Draft genome sequence of Hydrogenovibrio marinus MH-110, a model organism for aerobic H2 metabolism.</title>
        <authorList>
            <person name="Cha H.J."/>
            <person name="Jo B.H."/>
            <person name="Hwang B.H."/>
        </authorList>
    </citation>
    <scope>NUCLEOTIDE SEQUENCE [LARGE SCALE GENOMIC DNA]</scope>
    <source>
        <strain evidence="4 5">MH-110</strain>
    </source>
</reference>
<dbReference type="GO" id="GO:0042026">
    <property type="term" value="P:protein refolding"/>
    <property type="evidence" value="ECO:0007669"/>
    <property type="project" value="TreeGrafter"/>
</dbReference>
<dbReference type="PROSITE" id="PS50076">
    <property type="entry name" value="DNAJ_2"/>
    <property type="match status" value="1"/>
</dbReference>
<keyword evidence="5" id="KW-1185">Reference proteome</keyword>
<organism evidence="4 5">
    <name type="scientific">Hydrogenovibrio marinus</name>
    <dbReference type="NCBI Taxonomy" id="28885"/>
    <lineage>
        <taxon>Bacteria</taxon>
        <taxon>Pseudomonadati</taxon>
        <taxon>Pseudomonadota</taxon>
        <taxon>Gammaproteobacteria</taxon>
        <taxon>Thiotrichales</taxon>
        <taxon>Piscirickettsiaceae</taxon>
        <taxon>Hydrogenovibrio</taxon>
    </lineage>
</organism>
<dbReference type="InterPro" id="IPR008971">
    <property type="entry name" value="HSP40/DnaJ_pept-bd"/>
</dbReference>
<gene>
    <name evidence="4" type="ORF">EI16_01740</name>
</gene>
<dbReference type="SUPFAM" id="SSF46565">
    <property type="entry name" value="Chaperone J-domain"/>
    <property type="match status" value="1"/>
</dbReference>
<dbReference type="GO" id="GO:0005737">
    <property type="term" value="C:cytoplasm"/>
    <property type="evidence" value="ECO:0007669"/>
    <property type="project" value="TreeGrafter"/>
</dbReference>